<dbReference type="PANTHER" id="PTHR31944">
    <property type="entry name" value="HEME-RESPONSIVE ZINC FINGER TRANSCRIPTION FACTOR HAP1"/>
    <property type="match status" value="1"/>
</dbReference>
<evidence type="ECO:0000259" key="8">
    <source>
        <dbReference type="SMART" id="SM00906"/>
    </source>
</evidence>
<evidence type="ECO:0000256" key="5">
    <source>
        <dbReference type="ARBA" id="ARBA00023163"/>
    </source>
</evidence>
<dbReference type="CDD" id="cd12148">
    <property type="entry name" value="fungal_TF_MHR"/>
    <property type="match status" value="1"/>
</dbReference>
<dbReference type="GO" id="GO:0001228">
    <property type="term" value="F:DNA-binding transcription activator activity, RNA polymerase II-specific"/>
    <property type="evidence" value="ECO:0007669"/>
    <property type="project" value="TreeGrafter"/>
</dbReference>
<dbReference type="Pfam" id="PF04082">
    <property type="entry name" value="Fungal_trans"/>
    <property type="match status" value="1"/>
</dbReference>
<dbReference type="InterPro" id="IPR001138">
    <property type="entry name" value="Zn2Cys6_DnaBD"/>
</dbReference>
<feature type="compositionally biased region" description="Low complexity" evidence="7">
    <location>
        <begin position="87"/>
        <end position="118"/>
    </location>
</feature>
<keyword evidence="6" id="KW-0539">Nucleus</keyword>
<evidence type="ECO:0000256" key="7">
    <source>
        <dbReference type="SAM" id="MobiDB-lite"/>
    </source>
</evidence>
<accession>A0A9P5HGC8</accession>
<proteinExistence type="predicted"/>
<dbReference type="SMART" id="SM00906">
    <property type="entry name" value="Fungal_trans"/>
    <property type="match status" value="1"/>
</dbReference>
<dbReference type="EMBL" id="JAANBB010000010">
    <property type="protein sequence ID" value="KAF7556686.1"/>
    <property type="molecule type" value="Genomic_DNA"/>
</dbReference>
<dbReference type="AlphaFoldDB" id="A0A9P5HGC8"/>
<dbReference type="InterPro" id="IPR036864">
    <property type="entry name" value="Zn2-C6_fun-type_DNA-bd_sf"/>
</dbReference>
<dbReference type="GO" id="GO:0000978">
    <property type="term" value="F:RNA polymerase II cis-regulatory region sequence-specific DNA binding"/>
    <property type="evidence" value="ECO:0007669"/>
    <property type="project" value="TreeGrafter"/>
</dbReference>
<dbReference type="OrthoDB" id="4337792at2759"/>
<comment type="caution">
    <text evidence="9">The sequence shown here is derived from an EMBL/GenBank/DDBJ whole genome shotgun (WGS) entry which is preliminary data.</text>
</comment>
<dbReference type="Pfam" id="PF00172">
    <property type="entry name" value="Zn_clus"/>
    <property type="match status" value="1"/>
</dbReference>
<dbReference type="GO" id="GO:0005634">
    <property type="term" value="C:nucleus"/>
    <property type="evidence" value="ECO:0007669"/>
    <property type="project" value="TreeGrafter"/>
</dbReference>
<keyword evidence="10" id="KW-1185">Reference proteome</keyword>
<keyword evidence="5" id="KW-0804">Transcription</keyword>
<dbReference type="GO" id="GO:0006351">
    <property type="term" value="P:DNA-templated transcription"/>
    <property type="evidence" value="ECO:0007669"/>
    <property type="project" value="InterPro"/>
</dbReference>
<dbReference type="Gene3D" id="4.10.240.10">
    <property type="entry name" value="Zn(2)-C6 fungal-type DNA-binding domain"/>
    <property type="match status" value="1"/>
</dbReference>
<evidence type="ECO:0000256" key="1">
    <source>
        <dbReference type="ARBA" id="ARBA00022723"/>
    </source>
</evidence>
<feature type="domain" description="Xylanolytic transcriptional activator regulatory" evidence="8">
    <location>
        <begin position="370"/>
        <end position="444"/>
    </location>
</feature>
<dbReference type="CDD" id="cd00067">
    <property type="entry name" value="GAL4"/>
    <property type="match status" value="1"/>
</dbReference>
<dbReference type="PANTHER" id="PTHR31944:SF131">
    <property type="entry name" value="HEME-RESPONSIVE ZINC FINGER TRANSCRIPTION FACTOR HAP1"/>
    <property type="match status" value="1"/>
</dbReference>
<evidence type="ECO:0000313" key="9">
    <source>
        <dbReference type="EMBL" id="KAF7556686.1"/>
    </source>
</evidence>
<reference evidence="9" key="1">
    <citation type="submission" date="2020-03" db="EMBL/GenBank/DDBJ databases">
        <title>Draft Genome Sequence of Cylindrodendrum hubeiense.</title>
        <authorList>
            <person name="Buettner E."/>
            <person name="Kellner H."/>
        </authorList>
    </citation>
    <scope>NUCLEOTIDE SEQUENCE</scope>
    <source>
        <strain evidence="9">IHI 201604</strain>
    </source>
</reference>
<feature type="region of interest" description="Disordered" evidence="7">
    <location>
        <begin position="87"/>
        <end position="127"/>
    </location>
</feature>
<evidence type="ECO:0000256" key="4">
    <source>
        <dbReference type="ARBA" id="ARBA00023125"/>
    </source>
</evidence>
<keyword evidence="3" id="KW-0805">Transcription regulation</keyword>
<dbReference type="InterPro" id="IPR007219">
    <property type="entry name" value="XnlR_reg_dom"/>
</dbReference>
<keyword evidence="2" id="KW-0862">Zinc</keyword>
<keyword evidence="4" id="KW-0238">DNA-binding</keyword>
<dbReference type="InterPro" id="IPR051430">
    <property type="entry name" value="Fungal_TF_Env_Response"/>
</dbReference>
<dbReference type="Proteomes" id="UP000722485">
    <property type="component" value="Unassembled WGS sequence"/>
</dbReference>
<gene>
    <name evidence="9" type="ORF">G7Z17_g1240</name>
</gene>
<evidence type="ECO:0000256" key="6">
    <source>
        <dbReference type="ARBA" id="ARBA00023242"/>
    </source>
</evidence>
<organism evidence="9 10">
    <name type="scientific">Cylindrodendrum hubeiense</name>
    <dbReference type="NCBI Taxonomy" id="595255"/>
    <lineage>
        <taxon>Eukaryota</taxon>
        <taxon>Fungi</taxon>
        <taxon>Dikarya</taxon>
        <taxon>Ascomycota</taxon>
        <taxon>Pezizomycotina</taxon>
        <taxon>Sordariomycetes</taxon>
        <taxon>Hypocreomycetidae</taxon>
        <taxon>Hypocreales</taxon>
        <taxon>Nectriaceae</taxon>
        <taxon>Cylindrodendrum</taxon>
    </lineage>
</organism>
<sequence length="765" mass="85175">MAESEAAPERRRRRPAMRRKIRCNRETPCNNCVRSKNEQCIYEIHPSQPPRQPPRQHLGQSNPVKAALAQLPRQLHLIAPVDTASNSSASSASAVSGHLPGSSGPSSTSASSPAGPTLTQDVESMRSRIRQLEDALAKSTIQSIYPSPLTPASSSSVETATSRLAGTFHLHHSTMFGQARISSRSIMHKTRMFGQSHWINGISMYLDMFREIEPFVLEDTSRAMAGIKRCKSLGKLIKLRRAPLWPSPPTPDLPSKDVADKLVECYLRTSESVYRVVHIPTLMRNYEALWMPNAKSDPAFLVLLKLVFAIGATTYDSQFSLRTDAIRWVYEAQTWNSAPEFKSRLSMQSLQINILLILARETAGVGRDLVWVAAGALFRTAMYMGLHRDPAHLSSRTKFTAEMRRRLWNVILEIGLQSSMSSGGAPLISLDDFDAEPPGNFDDDQLLDEDAIPKPDDQFTQVSILRALCSTFPIRLAVAKFLNNLNSNSTYEETLRLDAELRTSYKDLCRTLKKFESTTGESPSQFSMRLVDFIMRHYLSSVHVPFFERALHETAYAYSRKVVIDASLNIWCAVYPASSLNGAASSEEDDFARLVACGGTHCRTIAMQGALLIGVEVKSQLQEEESLGPVRLRPSLLPVVEEAKAWCWRCIEAGETNIKGYLVLCMLSAQVDGLLRGLYRSEFPKILIEAVEKAEENASLILEEKAALGEPEEAAYGLTQMSLDTTPELIEGWDFMMADTELNFSSMDPASWMLNDGVTQEAPIW</sequence>
<evidence type="ECO:0000256" key="3">
    <source>
        <dbReference type="ARBA" id="ARBA00023015"/>
    </source>
</evidence>
<evidence type="ECO:0000256" key="2">
    <source>
        <dbReference type="ARBA" id="ARBA00022833"/>
    </source>
</evidence>
<keyword evidence="1" id="KW-0479">Metal-binding</keyword>
<protein>
    <recommendedName>
        <fullName evidence="8">Xylanolytic transcriptional activator regulatory domain-containing protein</fullName>
    </recommendedName>
</protein>
<evidence type="ECO:0000313" key="10">
    <source>
        <dbReference type="Proteomes" id="UP000722485"/>
    </source>
</evidence>
<dbReference type="GO" id="GO:0008270">
    <property type="term" value="F:zinc ion binding"/>
    <property type="evidence" value="ECO:0007669"/>
    <property type="project" value="InterPro"/>
</dbReference>
<name>A0A9P5HGC8_9HYPO</name>